<keyword evidence="1" id="KW-1133">Transmembrane helix</keyword>
<keyword evidence="1" id="KW-0472">Membrane</keyword>
<dbReference type="EMBL" id="ADOU02000004">
    <property type="protein sequence ID" value="KGJ70767.1"/>
    <property type="molecule type" value="Genomic_DNA"/>
</dbReference>
<sequence>MLQCRNVYAGQLGCPRAPSRRADRRRPPHLSPVRSIMIWIAMIVLLGMLMAKDLIQYPAEAISREEDFHRERLSPT</sequence>
<dbReference type="AlphaFoldDB" id="A0A837CN55"/>
<name>A0A837CN55_9BRAD</name>
<comment type="caution">
    <text evidence="2">The sequence shown here is derived from an EMBL/GenBank/DDBJ whole genome shotgun (WGS) entry which is preliminary data.</text>
</comment>
<reference evidence="2 3" key="1">
    <citation type="journal article" date="2014" name="BMC Genomics">
        <title>Comparative genomics of Bradyrhizobium japonicum CPAC 15 and Bradyrhizobium diazoefficiens CPAC 7: elite model strains for understanding symbiotic performance with soybean.</title>
        <authorList>
            <person name="Siqueira A.F."/>
            <person name="Ormeno-Orrillo E."/>
            <person name="Souza R.C."/>
            <person name="Rodrigues E.P."/>
            <person name="Almeida L.G."/>
            <person name="Barcellos F.G."/>
            <person name="Batista J.S."/>
            <person name="Nakatami A.S."/>
            <person name="Martinez-Romero E."/>
            <person name="Vasconcelos A.T."/>
            <person name="Hungria M."/>
        </authorList>
    </citation>
    <scope>NUCLEOTIDE SEQUENCE [LARGE SCALE GENOMIC DNA]</scope>
    <source>
        <strain evidence="2 3">SEMIA 5080</strain>
    </source>
</reference>
<gene>
    <name evidence="2" type="ORF">BJA5080_06591</name>
</gene>
<accession>A0A837CN55</accession>
<protein>
    <submittedName>
        <fullName evidence="2">Uncharacterized protein</fullName>
    </submittedName>
</protein>
<evidence type="ECO:0000313" key="3">
    <source>
        <dbReference type="Proteomes" id="UP000024900"/>
    </source>
</evidence>
<organism evidence="2 3">
    <name type="scientific">Bradyrhizobium diazoefficiens SEMIA 5080</name>
    <dbReference type="NCBI Taxonomy" id="754504"/>
    <lineage>
        <taxon>Bacteria</taxon>
        <taxon>Pseudomonadati</taxon>
        <taxon>Pseudomonadota</taxon>
        <taxon>Alphaproteobacteria</taxon>
        <taxon>Hyphomicrobiales</taxon>
        <taxon>Nitrobacteraceae</taxon>
        <taxon>Bradyrhizobium</taxon>
    </lineage>
</organism>
<keyword evidence="1" id="KW-0812">Transmembrane</keyword>
<proteinExistence type="predicted"/>
<evidence type="ECO:0000313" key="2">
    <source>
        <dbReference type="EMBL" id="KGJ70767.1"/>
    </source>
</evidence>
<dbReference type="Proteomes" id="UP000024900">
    <property type="component" value="Unassembled WGS sequence"/>
</dbReference>
<evidence type="ECO:0000256" key="1">
    <source>
        <dbReference type="SAM" id="Phobius"/>
    </source>
</evidence>
<feature type="transmembrane region" description="Helical" evidence="1">
    <location>
        <begin position="36"/>
        <end position="55"/>
    </location>
</feature>